<feature type="transmembrane region" description="Helical" evidence="1">
    <location>
        <begin position="124"/>
        <end position="142"/>
    </location>
</feature>
<organism evidence="2 3">
    <name type="scientific">Niabella ginsengisoli</name>
    <dbReference type="NCBI Taxonomy" id="522298"/>
    <lineage>
        <taxon>Bacteria</taxon>
        <taxon>Pseudomonadati</taxon>
        <taxon>Bacteroidota</taxon>
        <taxon>Chitinophagia</taxon>
        <taxon>Chitinophagales</taxon>
        <taxon>Chitinophagaceae</taxon>
        <taxon>Niabella</taxon>
    </lineage>
</organism>
<protein>
    <recommendedName>
        <fullName evidence="4">Cytochrome B</fullName>
    </recommendedName>
</protein>
<dbReference type="Proteomes" id="UP001202248">
    <property type="component" value="Unassembled WGS sequence"/>
</dbReference>
<keyword evidence="1" id="KW-1133">Transmembrane helix</keyword>
<dbReference type="RefSeq" id="WP_240826401.1">
    <property type="nucleotide sequence ID" value="NZ_JAKWBL010000001.1"/>
</dbReference>
<gene>
    <name evidence="2" type="ORF">MKP09_03165</name>
</gene>
<evidence type="ECO:0008006" key="4">
    <source>
        <dbReference type="Google" id="ProtNLM"/>
    </source>
</evidence>
<name>A0ABS9SFM7_9BACT</name>
<proteinExistence type="predicted"/>
<sequence length="152" mass="17253">MQTGLLHLHSFLRWAIVLLFLVAIFKSLGARNKPFTKGHATAGLLLMICCDINFLIGLVQWFTGTFGLKLFQQMPMGDIMKAPVYRFFAVEHILGMIIAIALVHVGRSFSKKNIPDATKHRKTVLFYVISFIIMLASIPWPFREVGQGRGWF</sequence>
<reference evidence="2 3" key="1">
    <citation type="submission" date="2022-02" db="EMBL/GenBank/DDBJ databases">
        <authorList>
            <person name="Min J."/>
        </authorList>
    </citation>
    <scope>NUCLEOTIDE SEQUENCE [LARGE SCALE GENOMIC DNA]</scope>
    <source>
        <strain evidence="2 3">GR10-1</strain>
    </source>
</reference>
<evidence type="ECO:0000256" key="1">
    <source>
        <dbReference type="SAM" id="Phobius"/>
    </source>
</evidence>
<keyword evidence="1" id="KW-0472">Membrane</keyword>
<evidence type="ECO:0000313" key="2">
    <source>
        <dbReference type="EMBL" id="MCH5596989.1"/>
    </source>
</evidence>
<keyword evidence="1" id="KW-0812">Transmembrane</keyword>
<accession>A0ABS9SFM7</accession>
<feature type="transmembrane region" description="Helical" evidence="1">
    <location>
        <begin position="12"/>
        <end position="30"/>
    </location>
</feature>
<keyword evidence="3" id="KW-1185">Reference proteome</keyword>
<feature type="transmembrane region" description="Helical" evidence="1">
    <location>
        <begin position="83"/>
        <end position="103"/>
    </location>
</feature>
<comment type="caution">
    <text evidence="2">The sequence shown here is derived from an EMBL/GenBank/DDBJ whole genome shotgun (WGS) entry which is preliminary data.</text>
</comment>
<evidence type="ECO:0000313" key="3">
    <source>
        <dbReference type="Proteomes" id="UP001202248"/>
    </source>
</evidence>
<feature type="transmembrane region" description="Helical" evidence="1">
    <location>
        <begin position="42"/>
        <end position="63"/>
    </location>
</feature>
<dbReference type="EMBL" id="JAKWBL010000001">
    <property type="protein sequence ID" value="MCH5596989.1"/>
    <property type="molecule type" value="Genomic_DNA"/>
</dbReference>